<protein>
    <recommendedName>
        <fullName evidence="1">NADP-dependent oxidoreductase domain-containing protein</fullName>
    </recommendedName>
</protein>
<reference evidence="2" key="1">
    <citation type="submission" date="2020-05" db="EMBL/GenBank/DDBJ databases">
        <title>WGS assembly of Corymbia citriodora subspecies variegata.</title>
        <authorList>
            <person name="Barry K."/>
            <person name="Hundley H."/>
            <person name="Shu S."/>
            <person name="Jenkins J."/>
            <person name="Grimwood J."/>
            <person name="Baten A."/>
        </authorList>
    </citation>
    <scope>NUCLEOTIDE SEQUENCE</scope>
    <source>
        <strain evidence="2">CV2-018</strain>
    </source>
</reference>
<feature type="domain" description="NADP-dependent oxidoreductase" evidence="1">
    <location>
        <begin position="21"/>
        <end position="107"/>
    </location>
</feature>
<comment type="caution">
    <text evidence="2">The sequence shown here is derived from an EMBL/GenBank/DDBJ whole genome shotgun (WGS) entry which is preliminary data.</text>
</comment>
<dbReference type="PROSITE" id="PS00798">
    <property type="entry name" value="ALDOKETO_REDUCTASE_1"/>
    <property type="match status" value="1"/>
</dbReference>
<dbReference type="SUPFAM" id="SSF51430">
    <property type="entry name" value="NAD(P)-linked oxidoreductase"/>
    <property type="match status" value="1"/>
</dbReference>
<evidence type="ECO:0000313" key="3">
    <source>
        <dbReference type="Proteomes" id="UP000806378"/>
    </source>
</evidence>
<evidence type="ECO:0000313" key="2">
    <source>
        <dbReference type="EMBL" id="KAF7847370.1"/>
    </source>
</evidence>
<evidence type="ECO:0000259" key="1">
    <source>
        <dbReference type="Pfam" id="PF00248"/>
    </source>
</evidence>
<organism evidence="2 3">
    <name type="scientific">Corymbia citriodora subsp. variegata</name>
    <dbReference type="NCBI Taxonomy" id="360336"/>
    <lineage>
        <taxon>Eukaryota</taxon>
        <taxon>Viridiplantae</taxon>
        <taxon>Streptophyta</taxon>
        <taxon>Embryophyta</taxon>
        <taxon>Tracheophyta</taxon>
        <taxon>Spermatophyta</taxon>
        <taxon>Magnoliopsida</taxon>
        <taxon>eudicotyledons</taxon>
        <taxon>Gunneridae</taxon>
        <taxon>Pentapetalae</taxon>
        <taxon>rosids</taxon>
        <taxon>malvids</taxon>
        <taxon>Myrtales</taxon>
        <taxon>Myrtaceae</taxon>
        <taxon>Myrtoideae</taxon>
        <taxon>Eucalypteae</taxon>
        <taxon>Corymbia</taxon>
    </lineage>
</organism>
<dbReference type="Pfam" id="PF00248">
    <property type="entry name" value="Aldo_ket_red"/>
    <property type="match status" value="1"/>
</dbReference>
<gene>
    <name evidence="2" type="ORF">BT93_L3042</name>
</gene>
<dbReference type="Proteomes" id="UP000806378">
    <property type="component" value="Unassembled WGS sequence"/>
</dbReference>
<dbReference type="InterPro" id="IPR020471">
    <property type="entry name" value="AKR"/>
</dbReference>
<dbReference type="PANTHER" id="PTHR11732">
    <property type="entry name" value="ALDO/KETO REDUCTASE"/>
    <property type="match status" value="1"/>
</dbReference>
<dbReference type="Gramene" id="rna-gnl|WGS:JABURB|Cocit.L3042.1">
    <property type="protein sequence ID" value="cds-KAF7847370.1"/>
    <property type="gene ID" value="gene-BT93_L3042"/>
</dbReference>
<dbReference type="InterPro" id="IPR018170">
    <property type="entry name" value="Aldo/ket_reductase_CS"/>
</dbReference>
<dbReference type="Gene3D" id="3.20.20.100">
    <property type="entry name" value="NADP-dependent oxidoreductase domain"/>
    <property type="match status" value="1"/>
</dbReference>
<dbReference type="AlphaFoldDB" id="A0A8T0CI00"/>
<accession>A0A8T0CI00</accession>
<dbReference type="EMBL" id="MU090892">
    <property type="protein sequence ID" value="KAF7847370.1"/>
    <property type="molecule type" value="Genomic_DNA"/>
</dbReference>
<dbReference type="GO" id="GO:0016491">
    <property type="term" value="F:oxidoreductase activity"/>
    <property type="evidence" value="ECO:0007669"/>
    <property type="project" value="InterPro"/>
</dbReference>
<keyword evidence="3" id="KW-1185">Reference proteome</keyword>
<dbReference type="InterPro" id="IPR036812">
    <property type="entry name" value="NAD(P)_OxRdtase_dom_sf"/>
</dbReference>
<sequence length="111" mass="12286">MANFMIPETQLNRSGKAIPLLGFGTAEFPFGSSDNVKEHLLHAIQLGYRHFDTASIYLSEQPLGEAIADALELGLINSREELFITTKLWCSDAHGDRVVPALQRSLRCNLS</sequence>
<proteinExistence type="predicted"/>
<dbReference type="InterPro" id="IPR023210">
    <property type="entry name" value="NADP_OxRdtase_dom"/>
</dbReference>
<name>A0A8T0CI00_CORYI</name>
<dbReference type="OrthoDB" id="416253at2759"/>